<evidence type="ECO:0000256" key="4">
    <source>
        <dbReference type="ARBA" id="ARBA00023180"/>
    </source>
</evidence>
<feature type="transmembrane region" description="Helical" evidence="5">
    <location>
        <begin position="138"/>
        <end position="164"/>
    </location>
</feature>
<gene>
    <name evidence="6" type="primary">Cd244</name>
    <name evidence="6" type="ORF">CROSUL_R15078</name>
</gene>
<accession>A0A7K5I8N2</accession>
<evidence type="ECO:0000313" key="6">
    <source>
        <dbReference type="EMBL" id="NWS78027.1"/>
    </source>
</evidence>
<keyword evidence="7" id="KW-1185">Reference proteome</keyword>
<evidence type="ECO:0000313" key="7">
    <source>
        <dbReference type="Proteomes" id="UP000549499"/>
    </source>
</evidence>
<keyword evidence="5" id="KW-0812">Transmembrane</keyword>
<dbReference type="InterPro" id="IPR013783">
    <property type="entry name" value="Ig-like_fold"/>
</dbReference>
<protein>
    <submittedName>
        <fullName evidence="6">CD244 protein</fullName>
    </submittedName>
</protein>
<dbReference type="OrthoDB" id="9835793at2759"/>
<name>A0A7K5I8N2_CROSL</name>
<dbReference type="GO" id="GO:0009897">
    <property type="term" value="C:external side of plasma membrane"/>
    <property type="evidence" value="ECO:0007669"/>
    <property type="project" value="TreeGrafter"/>
</dbReference>
<evidence type="ECO:0000256" key="3">
    <source>
        <dbReference type="ARBA" id="ARBA00023136"/>
    </source>
</evidence>
<comment type="caution">
    <text evidence="6">The sequence shown here is derived from an EMBL/GenBank/DDBJ whole genome shotgun (WGS) entry which is preliminary data.</text>
</comment>
<keyword evidence="2" id="KW-0732">Signal</keyword>
<dbReference type="PANTHER" id="PTHR12080:SF56">
    <property type="entry name" value="NATURAL KILLER CELL RECEPTOR 2B4"/>
    <property type="match status" value="1"/>
</dbReference>
<comment type="subcellular location">
    <subcellularLocation>
        <location evidence="1">Membrane</location>
    </subcellularLocation>
</comment>
<feature type="non-terminal residue" evidence="6">
    <location>
        <position position="1"/>
    </location>
</feature>
<dbReference type="InterPro" id="IPR015631">
    <property type="entry name" value="CD2/SLAM_rcpt"/>
</dbReference>
<keyword evidence="5" id="KW-1133">Transmembrane helix</keyword>
<evidence type="ECO:0000256" key="1">
    <source>
        <dbReference type="ARBA" id="ARBA00004370"/>
    </source>
</evidence>
<keyword evidence="3 5" id="KW-0472">Membrane</keyword>
<dbReference type="Gene3D" id="2.60.40.10">
    <property type="entry name" value="Immunoglobulins"/>
    <property type="match status" value="2"/>
</dbReference>
<sequence>ETLSLWISPISRADSGVYTIEFEDTSSHFTPFCFHVSVWEPIRPPQLEAQILHLEQGWCNLSLICTAPGAHNFSYSWSCSGDFLGSLEPQPWLHLQLHGDVNPTFCCCNVSNPVSWNVTRTDIVAACRAAAPGLFSIVAWWAVAVSLGLALVISIAIIATCCWWRKRRKDPARAPPEHTNQTLTIYEEVGKARTGQTPVSARA</sequence>
<dbReference type="Proteomes" id="UP000549499">
    <property type="component" value="Unassembled WGS sequence"/>
</dbReference>
<dbReference type="EMBL" id="VYZB01001136">
    <property type="protein sequence ID" value="NWS78027.1"/>
    <property type="molecule type" value="Genomic_DNA"/>
</dbReference>
<dbReference type="PANTHER" id="PTHR12080">
    <property type="entry name" value="SIGNALING LYMPHOCYTIC ACTIVATION MOLECULE"/>
    <property type="match status" value="1"/>
</dbReference>
<feature type="non-terminal residue" evidence="6">
    <location>
        <position position="203"/>
    </location>
</feature>
<dbReference type="AlphaFoldDB" id="A0A7K5I8N2"/>
<dbReference type="GO" id="GO:0042288">
    <property type="term" value="F:MHC class I protein binding"/>
    <property type="evidence" value="ECO:0007669"/>
    <property type="project" value="TreeGrafter"/>
</dbReference>
<dbReference type="GO" id="GO:0002323">
    <property type="term" value="P:natural killer cell activation involved in immune response"/>
    <property type="evidence" value="ECO:0007669"/>
    <property type="project" value="TreeGrafter"/>
</dbReference>
<organism evidence="6 7">
    <name type="scientific">Crotophaga sulcirostris</name>
    <name type="common">Groove-billed ani</name>
    <dbReference type="NCBI Taxonomy" id="33598"/>
    <lineage>
        <taxon>Eukaryota</taxon>
        <taxon>Metazoa</taxon>
        <taxon>Chordata</taxon>
        <taxon>Craniata</taxon>
        <taxon>Vertebrata</taxon>
        <taxon>Euteleostomi</taxon>
        <taxon>Archelosauria</taxon>
        <taxon>Archosauria</taxon>
        <taxon>Dinosauria</taxon>
        <taxon>Saurischia</taxon>
        <taxon>Theropoda</taxon>
        <taxon>Coelurosauria</taxon>
        <taxon>Aves</taxon>
        <taxon>Neognathae</taxon>
        <taxon>Neoaves</taxon>
        <taxon>Otidimorphae</taxon>
        <taxon>Cuculiformes</taxon>
        <taxon>Crotophagidae</taxon>
        <taxon>Crotophaga</taxon>
    </lineage>
</organism>
<evidence type="ECO:0000256" key="2">
    <source>
        <dbReference type="ARBA" id="ARBA00022729"/>
    </source>
</evidence>
<keyword evidence="4" id="KW-0325">Glycoprotein</keyword>
<proteinExistence type="predicted"/>
<evidence type="ECO:0000256" key="5">
    <source>
        <dbReference type="SAM" id="Phobius"/>
    </source>
</evidence>
<reference evidence="6 7" key="1">
    <citation type="submission" date="2019-09" db="EMBL/GenBank/DDBJ databases">
        <title>Bird 10,000 Genomes (B10K) Project - Family phase.</title>
        <authorList>
            <person name="Zhang G."/>
        </authorList>
    </citation>
    <scope>NUCLEOTIDE SEQUENCE [LARGE SCALE GENOMIC DNA]</scope>
    <source>
        <strain evidence="6">B10K-DU-003-44</strain>
        <tissue evidence="6">Muscle</tissue>
    </source>
</reference>